<evidence type="ECO:0000313" key="2">
    <source>
        <dbReference type="EMBL" id="MBW32947.1"/>
    </source>
</evidence>
<name>A0A2M3ZWL1_9DIPT</name>
<proteinExistence type="predicted"/>
<accession>A0A2M3ZWL1</accession>
<reference evidence="2" key="1">
    <citation type="submission" date="2018-01" db="EMBL/GenBank/DDBJ databases">
        <title>An insight into the sialome of Amazonian anophelines.</title>
        <authorList>
            <person name="Ribeiro J.M."/>
            <person name="Scarpassa V."/>
            <person name="Calvo E."/>
        </authorList>
    </citation>
    <scope>NUCLEOTIDE SEQUENCE</scope>
    <source>
        <tissue evidence="2">Salivary glands</tissue>
    </source>
</reference>
<protein>
    <submittedName>
        <fullName evidence="2">Putative secreted peptide</fullName>
    </submittedName>
</protein>
<organism evidence="2">
    <name type="scientific">Anopheles braziliensis</name>
    <dbReference type="NCBI Taxonomy" id="58242"/>
    <lineage>
        <taxon>Eukaryota</taxon>
        <taxon>Metazoa</taxon>
        <taxon>Ecdysozoa</taxon>
        <taxon>Arthropoda</taxon>
        <taxon>Hexapoda</taxon>
        <taxon>Insecta</taxon>
        <taxon>Pterygota</taxon>
        <taxon>Neoptera</taxon>
        <taxon>Endopterygota</taxon>
        <taxon>Diptera</taxon>
        <taxon>Nematocera</taxon>
        <taxon>Culicoidea</taxon>
        <taxon>Culicidae</taxon>
        <taxon>Anophelinae</taxon>
        <taxon>Anopheles</taxon>
    </lineage>
</organism>
<feature type="chain" id="PRO_5014785628" evidence="1">
    <location>
        <begin position="20"/>
        <end position="77"/>
    </location>
</feature>
<evidence type="ECO:0000256" key="1">
    <source>
        <dbReference type="SAM" id="SignalP"/>
    </source>
</evidence>
<keyword evidence="1" id="KW-0732">Signal</keyword>
<feature type="signal peptide" evidence="1">
    <location>
        <begin position="1"/>
        <end position="19"/>
    </location>
</feature>
<dbReference type="EMBL" id="GGFM01012196">
    <property type="protein sequence ID" value="MBW32947.1"/>
    <property type="molecule type" value="Transcribed_RNA"/>
</dbReference>
<dbReference type="AlphaFoldDB" id="A0A2M3ZWL1"/>
<sequence>MRPLRLSRVLLHLFSRFLAIETMYCSNCPSDSSDQLGMRCRRSSGVRPIFVLCAAPPQYPREERIARQCPAPPLCTS</sequence>